<dbReference type="Proteomes" id="UP000014500">
    <property type="component" value="Unassembled WGS sequence"/>
</dbReference>
<sequence length="81" mass="8874">MISGRQGHVQRQILPDQDSSGMTTMYTSLPGCHTFNFEGLDCGTSELGINDFNYMNQIDTAGYQIPYIIEADNNQPTAAAP</sequence>
<evidence type="ECO:0000256" key="1">
    <source>
        <dbReference type="SAM" id="MobiDB-lite"/>
    </source>
</evidence>
<dbReference type="AlphaFoldDB" id="T1JPJ3"/>
<reference evidence="2" key="2">
    <citation type="submission" date="2015-02" db="UniProtKB">
        <authorList>
            <consortium name="EnsemblMetazoa"/>
        </authorList>
    </citation>
    <scope>IDENTIFICATION</scope>
</reference>
<accession>T1JPJ3</accession>
<proteinExistence type="predicted"/>
<dbReference type="HOGENOM" id="CLU_2580766_0_0_1"/>
<dbReference type="EMBL" id="JH431434">
    <property type="status" value="NOT_ANNOTATED_CDS"/>
    <property type="molecule type" value="Genomic_DNA"/>
</dbReference>
<evidence type="ECO:0000313" key="3">
    <source>
        <dbReference type="Proteomes" id="UP000014500"/>
    </source>
</evidence>
<name>T1JPJ3_STRMM</name>
<dbReference type="EnsemblMetazoa" id="SMAR015770-RA">
    <property type="protein sequence ID" value="SMAR015770-PA"/>
    <property type="gene ID" value="SMAR015770"/>
</dbReference>
<keyword evidence="3" id="KW-1185">Reference proteome</keyword>
<organism evidence="2 3">
    <name type="scientific">Strigamia maritima</name>
    <name type="common">European centipede</name>
    <name type="synonym">Geophilus maritimus</name>
    <dbReference type="NCBI Taxonomy" id="126957"/>
    <lineage>
        <taxon>Eukaryota</taxon>
        <taxon>Metazoa</taxon>
        <taxon>Ecdysozoa</taxon>
        <taxon>Arthropoda</taxon>
        <taxon>Myriapoda</taxon>
        <taxon>Chilopoda</taxon>
        <taxon>Pleurostigmophora</taxon>
        <taxon>Geophilomorpha</taxon>
        <taxon>Linotaeniidae</taxon>
        <taxon>Strigamia</taxon>
    </lineage>
</organism>
<feature type="region of interest" description="Disordered" evidence="1">
    <location>
        <begin position="1"/>
        <end position="22"/>
    </location>
</feature>
<reference evidence="3" key="1">
    <citation type="submission" date="2011-05" db="EMBL/GenBank/DDBJ databases">
        <authorList>
            <person name="Richards S.R."/>
            <person name="Qu J."/>
            <person name="Jiang H."/>
            <person name="Jhangiani S.N."/>
            <person name="Agravi P."/>
            <person name="Goodspeed R."/>
            <person name="Gross S."/>
            <person name="Mandapat C."/>
            <person name="Jackson L."/>
            <person name="Mathew T."/>
            <person name="Pu L."/>
            <person name="Thornton R."/>
            <person name="Saada N."/>
            <person name="Wilczek-Boney K.B."/>
            <person name="Lee S."/>
            <person name="Kovar C."/>
            <person name="Wu Y."/>
            <person name="Scherer S.E."/>
            <person name="Worley K.C."/>
            <person name="Muzny D.M."/>
            <person name="Gibbs R."/>
        </authorList>
    </citation>
    <scope>NUCLEOTIDE SEQUENCE</scope>
    <source>
        <strain evidence="3">Brora</strain>
    </source>
</reference>
<evidence type="ECO:0000313" key="2">
    <source>
        <dbReference type="EnsemblMetazoa" id="SMAR015770-PA"/>
    </source>
</evidence>
<protein>
    <submittedName>
        <fullName evidence="2">Uncharacterized protein</fullName>
    </submittedName>
</protein>